<dbReference type="PRINTS" id="PR00385">
    <property type="entry name" value="P450"/>
</dbReference>
<comment type="similarity">
    <text evidence="1 10">Belongs to the cytochrome P450 family.</text>
</comment>
<evidence type="ECO:0000256" key="9">
    <source>
        <dbReference type="ARBA" id="ARBA00060683"/>
    </source>
</evidence>
<dbReference type="GO" id="GO:0020037">
    <property type="term" value="F:heme binding"/>
    <property type="evidence" value="ECO:0007669"/>
    <property type="project" value="InterPro"/>
</dbReference>
<evidence type="ECO:0000256" key="6">
    <source>
        <dbReference type="ARBA" id="ARBA00023004"/>
    </source>
</evidence>
<dbReference type="FunFam" id="1.10.630.10:FF:000018">
    <property type="entry name" value="Cytochrome P450 monooxygenase"/>
    <property type="match status" value="1"/>
</dbReference>
<evidence type="ECO:0000313" key="12">
    <source>
        <dbReference type="Proteomes" id="UP000198226"/>
    </source>
</evidence>
<name>A0A109IL17_9ACTN</name>
<dbReference type="InterPro" id="IPR017972">
    <property type="entry name" value="Cyt_P450_CS"/>
</dbReference>
<evidence type="ECO:0000256" key="8">
    <source>
        <dbReference type="ARBA" id="ARBA00023194"/>
    </source>
</evidence>
<dbReference type="GO" id="GO:0005506">
    <property type="term" value="F:iron ion binding"/>
    <property type="evidence" value="ECO:0007669"/>
    <property type="project" value="InterPro"/>
</dbReference>
<keyword evidence="7 10" id="KW-0503">Monooxygenase</keyword>
<dbReference type="PRINTS" id="PR00359">
    <property type="entry name" value="BP450"/>
</dbReference>
<dbReference type="InterPro" id="IPR001128">
    <property type="entry name" value="Cyt_P450"/>
</dbReference>
<dbReference type="InterPro" id="IPR036396">
    <property type="entry name" value="Cyt_P450_sf"/>
</dbReference>
<dbReference type="PANTHER" id="PTHR46696">
    <property type="entry name" value="P450, PUTATIVE (EUROFUNG)-RELATED"/>
    <property type="match status" value="1"/>
</dbReference>
<keyword evidence="3 10" id="KW-0479">Metal-binding</keyword>
<evidence type="ECO:0000256" key="7">
    <source>
        <dbReference type="ARBA" id="ARBA00023033"/>
    </source>
</evidence>
<comment type="pathway">
    <text evidence="9">Antibiotic biosynthesis; mycinamicin biosynthesis.</text>
</comment>
<evidence type="ECO:0000256" key="2">
    <source>
        <dbReference type="ARBA" id="ARBA00022617"/>
    </source>
</evidence>
<protein>
    <submittedName>
        <fullName evidence="11">Cytochrome P450</fullName>
    </submittedName>
</protein>
<dbReference type="PANTHER" id="PTHR46696:SF1">
    <property type="entry name" value="CYTOCHROME P450 YJIB-RELATED"/>
    <property type="match status" value="1"/>
</dbReference>
<gene>
    <name evidence="11" type="ORF">GA0070623_0102</name>
</gene>
<dbReference type="Pfam" id="PF00067">
    <property type="entry name" value="p450"/>
    <property type="match status" value="1"/>
</dbReference>
<keyword evidence="6 10" id="KW-0408">Iron</keyword>
<reference evidence="12" key="1">
    <citation type="submission" date="2016-06" db="EMBL/GenBank/DDBJ databases">
        <authorList>
            <person name="Varghese N."/>
            <person name="Submissions Spin"/>
        </authorList>
    </citation>
    <scope>NUCLEOTIDE SEQUENCE [LARGE SCALE GENOMIC DNA]</scope>
    <source>
        <strain evidence="12">DSM 44983</strain>
    </source>
</reference>
<keyword evidence="8" id="KW-0045">Antibiotic biosynthesis</keyword>
<organism evidence="11 12">
    <name type="scientific">Micromonospora rifamycinica</name>
    <dbReference type="NCBI Taxonomy" id="291594"/>
    <lineage>
        <taxon>Bacteria</taxon>
        <taxon>Bacillati</taxon>
        <taxon>Actinomycetota</taxon>
        <taxon>Actinomycetes</taxon>
        <taxon>Micromonosporales</taxon>
        <taxon>Micromonosporaceae</taxon>
        <taxon>Micromonospora</taxon>
    </lineage>
</organism>
<evidence type="ECO:0000256" key="1">
    <source>
        <dbReference type="ARBA" id="ARBA00010617"/>
    </source>
</evidence>
<sequence>MTTETMKSPPADESLQAPLSREFLQRDDPFLLPSGLAALAAEAPVARSTLPGGDPCWMVTGYDEARAVLSDPRFSADRFRYHPRFKNLSKELGEQLRNDKARAGSFINMDPPEHTRYRKLLTGQFTVRRMRDLTTRIEEIVTERLDAMLAAGTSADLVPAFAVPVPALVICELLGVRYQDRAEFQQRAADLLQTNVPVKEAVANAEAQRAFMQRLVADKRANPTDDLISGLAHHPGADPALTDDELVGIANLLLFAGLDTTASMLGLGMFVLLQRPEQLAALRADPSRVGDAVEELLRFLTIVSTGLFRFAKEDLELNGEHIPAGATVVVSLLAANRDGRHWPQPDTLDVARERSSHLAFGHGVHQCLGQQLARIEMTVGYTELLRRLPDVRLAVAPGEVPLRNNMITYGVHALPVSWDAR</sequence>
<dbReference type="Proteomes" id="UP000198226">
    <property type="component" value="Chromosome I"/>
</dbReference>
<dbReference type="GO" id="GO:0016705">
    <property type="term" value="F:oxidoreductase activity, acting on paired donors, with incorporation or reduction of molecular oxygen"/>
    <property type="evidence" value="ECO:0007669"/>
    <property type="project" value="InterPro"/>
</dbReference>
<evidence type="ECO:0000256" key="5">
    <source>
        <dbReference type="ARBA" id="ARBA00023002"/>
    </source>
</evidence>
<dbReference type="SUPFAM" id="SSF48264">
    <property type="entry name" value="Cytochrome P450"/>
    <property type="match status" value="1"/>
</dbReference>
<dbReference type="EMBL" id="LT607752">
    <property type="protein sequence ID" value="SCG35549.1"/>
    <property type="molecule type" value="Genomic_DNA"/>
</dbReference>
<proteinExistence type="inferred from homology"/>
<dbReference type="GO" id="GO:0017000">
    <property type="term" value="P:antibiotic biosynthetic process"/>
    <property type="evidence" value="ECO:0007669"/>
    <property type="project" value="UniProtKB-KW"/>
</dbReference>
<evidence type="ECO:0000256" key="3">
    <source>
        <dbReference type="ARBA" id="ARBA00022723"/>
    </source>
</evidence>
<dbReference type="AlphaFoldDB" id="A0A109IL17"/>
<evidence type="ECO:0000313" key="11">
    <source>
        <dbReference type="EMBL" id="SCG35549.1"/>
    </source>
</evidence>
<dbReference type="InterPro" id="IPR002397">
    <property type="entry name" value="Cyt_P450_B"/>
</dbReference>
<dbReference type="CDD" id="cd11030">
    <property type="entry name" value="CYP105-like"/>
    <property type="match status" value="1"/>
</dbReference>
<evidence type="ECO:0000256" key="10">
    <source>
        <dbReference type="RuleBase" id="RU000461"/>
    </source>
</evidence>
<accession>A0A109IL17</accession>
<keyword evidence="5 10" id="KW-0560">Oxidoreductase</keyword>
<dbReference type="PROSITE" id="PS00086">
    <property type="entry name" value="CYTOCHROME_P450"/>
    <property type="match status" value="1"/>
</dbReference>
<dbReference type="GO" id="GO:0004497">
    <property type="term" value="F:monooxygenase activity"/>
    <property type="evidence" value="ECO:0007669"/>
    <property type="project" value="UniProtKB-KW"/>
</dbReference>
<keyword evidence="12" id="KW-1185">Reference proteome</keyword>
<dbReference type="Gene3D" id="1.10.630.10">
    <property type="entry name" value="Cytochrome P450"/>
    <property type="match status" value="1"/>
</dbReference>
<keyword evidence="4" id="KW-0521">NADP</keyword>
<evidence type="ECO:0000256" key="4">
    <source>
        <dbReference type="ARBA" id="ARBA00022857"/>
    </source>
</evidence>
<keyword evidence="2 10" id="KW-0349">Heme</keyword>